<dbReference type="CDD" id="cd00130">
    <property type="entry name" value="PAS"/>
    <property type="match status" value="1"/>
</dbReference>
<dbReference type="KEGG" id="srn:A4G23_02485"/>
<dbReference type="SUPFAM" id="SSF55781">
    <property type="entry name" value="GAF domain-like"/>
    <property type="match status" value="1"/>
</dbReference>
<dbReference type="Pfam" id="PF01590">
    <property type="entry name" value="GAF"/>
    <property type="match status" value="1"/>
</dbReference>
<dbReference type="InterPro" id="IPR000014">
    <property type="entry name" value="PAS"/>
</dbReference>
<dbReference type="AlphaFoldDB" id="A0A1D8G2G0"/>
<dbReference type="FunFam" id="3.60.40.10:FF:000031">
    <property type="entry name" value="PAS sensor protein"/>
    <property type="match status" value="1"/>
</dbReference>
<dbReference type="InterPro" id="IPR000700">
    <property type="entry name" value="PAS-assoc_C"/>
</dbReference>
<accession>A0A1D8G2G0</accession>
<dbReference type="PANTHER" id="PTHR43156">
    <property type="entry name" value="STAGE II SPORULATION PROTEIN E-RELATED"/>
    <property type="match status" value="1"/>
</dbReference>
<protein>
    <submittedName>
        <fullName evidence="4">Phosphoserine phosphatase RsbU</fullName>
        <ecNumber evidence="4">3.1.3.3</ecNumber>
    </submittedName>
</protein>
<dbReference type="GO" id="GO:0016791">
    <property type="term" value="F:phosphatase activity"/>
    <property type="evidence" value="ECO:0007669"/>
    <property type="project" value="TreeGrafter"/>
</dbReference>
<keyword evidence="1 4" id="KW-0378">Hydrolase</keyword>
<reference evidence="4 5" key="1">
    <citation type="submission" date="2016-09" db="EMBL/GenBank/DDBJ databases">
        <title>Streptomyces rubrolavendulae MJM4426 Genome sequencing and assembly.</title>
        <authorList>
            <person name="Kim J.-G."/>
        </authorList>
    </citation>
    <scope>NUCLEOTIDE SEQUENCE [LARGE SCALE GENOMIC DNA]</scope>
    <source>
        <strain evidence="4 5">MJM4426</strain>
    </source>
</reference>
<dbReference type="Gene3D" id="3.30.565.10">
    <property type="entry name" value="Histidine kinase-like ATPase, C-terminal domain"/>
    <property type="match status" value="1"/>
</dbReference>
<evidence type="ECO:0000313" key="5">
    <source>
        <dbReference type="Proteomes" id="UP000095349"/>
    </source>
</evidence>
<evidence type="ECO:0000259" key="3">
    <source>
        <dbReference type="PROSITE" id="PS50113"/>
    </source>
</evidence>
<name>A0A1D8G2G0_9ACTN</name>
<dbReference type="InterPro" id="IPR029016">
    <property type="entry name" value="GAF-like_dom_sf"/>
</dbReference>
<proteinExistence type="predicted"/>
<dbReference type="InterPro" id="IPR052016">
    <property type="entry name" value="Bact_Sigma-Reg"/>
</dbReference>
<dbReference type="SMART" id="SM00331">
    <property type="entry name" value="PP2C_SIG"/>
    <property type="match status" value="1"/>
</dbReference>
<dbReference type="Pfam" id="PF08448">
    <property type="entry name" value="PAS_4"/>
    <property type="match status" value="1"/>
</dbReference>
<dbReference type="InterPro" id="IPR035965">
    <property type="entry name" value="PAS-like_dom_sf"/>
</dbReference>
<dbReference type="Gene3D" id="3.30.450.20">
    <property type="entry name" value="PAS domain"/>
    <property type="match status" value="2"/>
</dbReference>
<dbReference type="PATRIC" id="fig|285473.5.peg.2606"/>
<dbReference type="InterPro" id="IPR003018">
    <property type="entry name" value="GAF"/>
</dbReference>
<feature type="region of interest" description="Disordered" evidence="2">
    <location>
        <begin position="61"/>
        <end position="349"/>
    </location>
</feature>
<feature type="compositionally biased region" description="Basic and acidic residues" evidence="2">
    <location>
        <begin position="126"/>
        <end position="155"/>
    </location>
</feature>
<dbReference type="SUPFAM" id="SSF55874">
    <property type="entry name" value="ATPase domain of HSP90 chaperone/DNA topoisomerase II/histidine kinase"/>
    <property type="match status" value="1"/>
</dbReference>
<feature type="compositionally biased region" description="Pro residues" evidence="2">
    <location>
        <begin position="290"/>
        <end position="344"/>
    </location>
</feature>
<keyword evidence="5" id="KW-1185">Reference proteome</keyword>
<dbReference type="CDD" id="cd16936">
    <property type="entry name" value="HATPase_RsbW-like"/>
    <property type="match status" value="1"/>
</dbReference>
<dbReference type="InterPro" id="IPR036457">
    <property type="entry name" value="PPM-type-like_dom_sf"/>
</dbReference>
<evidence type="ECO:0000256" key="1">
    <source>
        <dbReference type="ARBA" id="ARBA00022801"/>
    </source>
</evidence>
<feature type="compositionally biased region" description="Low complexity" evidence="2">
    <location>
        <begin position="97"/>
        <end position="106"/>
    </location>
</feature>
<dbReference type="NCBIfam" id="TIGR00229">
    <property type="entry name" value="sensory_box"/>
    <property type="match status" value="1"/>
</dbReference>
<dbReference type="PROSITE" id="PS50113">
    <property type="entry name" value="PAC"/>
    <property type="match status" value="1"/>
</dbReference>
<feature type="region of interest" description="Disordered" evidence="2">
    <location>
        <begin position="1"/>
        <end position="21"/>
    </location>
</feature>
<dbReference type="PANTHER" id="PTHR43156:SF2">
    <property type="entry name" value="STAGE II SPORULATION PROTEIN E"/>
    <property type="match status" value="1"/>
</dbReference>
<dbReference type="SUPFAM" id="SSF55785">
    <property type="entry name" value="PYP-like sensor domain (PAS domain)"/>
    <property type="match status" value="2"/>
</dbReference>
<gene>
    <name evidence="4" type="primary">rsbU_6</name>
    <name evidence="4" type="ORF">A4G23_02485</name>
</gene>
<dbReference type="EC" id="3.1.3.3" evidence="4"/>
<dbReference type="Pfam" id="PF07228">
    <property type="entry name" value="SpoIIE"/>
    <property type="match status" value="1"/>
</dbReference>
<dbReference type="SMART" id="SM00065">
    <property type="entry name" value="GAF"/>
    <property type="match status" value="1"/>
</dbReference>
<dbReference type="STRING" id="285473.A4G23_02485"/>
<dbReference type="Proteomes" id="UP000095349">
    <property type="component" value="Chromosome"/>
</dbReference>
<feature type="compositionally biased region" description="Basic and acidic residues" evidence="2">
    <location>
        <begin position="248"/>
        <end position="278"/>
    </location>
</feature>
<dbReference type="InterPro" id="IPR013656">
    <property type="entry name" value="PAS_4"/>
</dbReference>
<dbReference type="Pfam" id="PF13581">
    <property type="entry name" value="HATPase_c_2"/>
    <property type="match status" value="1"/>
</dbReference>
<dbReference type="Gene3D" id="3.60.40.10">
    <property type="entry name" value="PPM-type phosphatase domain"/>
    <property type="match status" value="1"/>
</dbReference>
<feature type="domain" description="PAC" evidence="3">
    <location>
        <begin position="417"/>
        <end position="470"/>
    </location>
</feature>
<organism evidence="4 5">
    <name type="scientific">Streptomyces rubrolavendulae</name>
    <dbReference type="NCBI Taxonomy" id="285473"/>
    <lineage>
        <taxon>Bacteria</taxon>
        <taxon>Bacillati</taxon>
        <taxon>Actinomycetota</taxon>
        <taxon>Actinomycetes</taxon>
        <taxon>Kitasatosporales</taxon>
        <taxon>Streptomycetaceae</taxon>
        <taxon>Streptomyces</taxon>
    </lineage>
</organism>
<sequence length="1034" mass="109627">MIDMHDATPLGGDAGGLPEPEAPATAVVDARCVVTGWSVGAERLLGYPPQAVIGRPAAHLLGAAPDPRSARGPAPDPRSARGPAPDPRSAPGHGPDARSAPGARPAGPDPRRDPDMRPGLDPPPDPGERPPPDERPHPGERPGPDRGREPDRDSDPGPGRDAGRGPDRGAAAPDGGRGGEGKARGAEGAAGRAVSAALDGRSVTVLLRHRDGRQVAARLRAYPWVDGEGRAQRLVVATPQERSAPNRPGERAGQDRSDGPAAARPDDRPDDRMGHRPLDPAAPDRAPEEAGPPPGPGTEPPTTPPPAAPPPTTPPPAAPPPTTPPPAAPPPTTPPPVGPGPGPDPAAGEAMFDQCRLPVMVFDSALRAVRATAGAQHELGLSEQRMVGRSVTEILPPHICREVEDGMCRVLGTGEPERFPVRGRSRPGARERIWSITVSPLRDPAGRVRHLELSALDITEQHLARERLALLNDVSARIGSTLDVMRTAQETADVAVGRLADFVTIDLLDPLFSGAEPRPSRTGAVTLRRAAQQSVLPGVPEALAAPGEVDEYPESTPPARCLATGRPSLHRTLDEAVRAWREADPRRSEVVRAFGIHSLMVIPLRARGVTLGVAVFVRHRREDPFTEDDLSLAEEIAARAAVAVDNARRYTLERETALALQRSLLPHRLAAQDAVEVAHRYLPARTRAGLGGDWFDVIPLSGARVALVVGDVVGHGLRASATMGRLRTAVRTLADVDLPPDELLTHLDDLITHVSAEEETPAPRRSAGLEVPTDLIATCLYVVYDPVSGRCTAATAGHPPPAVVTPAGRVDFADVPAGPPLGVGGLPFETLDWEVPAGGLLVLYTDGLVQGEEHDPGGGLDRLRRALERPARSLEATCDHVVRTLLPSHPEDDVVLLAARTRALGPDRVATWDLPSEPAAVARARSGVLDRLAEWHLDDVAFTAELVVSELVTNAIRYGRPPVQLRLIHGSALVVEVYDGSSTAPHLRRARAFDEGGRGLLLVAQFAQRWGTRHRAEGKTIWAEIELPVRGRRP</sequence>
<dbReference type="FunFam" id="3.30.450.40:FF:000035">
    <property type="entry name" value="PAS sensor protein"/>
    <property type="match status" value="1"/>
</dbReference>
<dbReference type="InterPro" id="IPR003594">
    <property type="entry name" value="HATPase_dom"/>
</dbReference>
<dbReference type="InterPro" id="IPR036890">
    <property type="entry name" value="HATPase_C_sf"/>
</dbReference>
<dbReference type="Gene3D" id="3.30.450.40">
    <property type="match status" value="1"/>
</dbReference>
<dbReference type="InterPro" id="IPR001932">
    <property type="entry name" value="PPM-type_phosphatase-like_dom"/>
</dbReference>
<feature type="compositionally biased region" description="Basic and acidic residues" evidence="2">
    <location>
        <begin position="109"/>
        <end position="118"/>
    </location>
</feature>
<dbReference type="FunFam" id="3.30.565.10:FF:000028">
    <property type="entry name" value="PAS sensor protein"/>
    <property type="match status" value="1"/>
</dbReference>
<evidence type="ECO:0000313" key="4">
    <source>
        <dbReference type="EMBL" id="AOT59642.1"/>
    </source>
</evidence>
<evidence type="ECO:0000256" key="2">
    <source>
        <dbReference type="SAM" id="MobiDB-lite"/>
    </source>
</evidence>
<dbReference type="EMBL" id="CP017316">
    <property type="protein sequence ID" value="AOT59642.1"/>
    <property type="molecule type" value="Genomic_DNA"/>
</dbReference>